<name>A0A1E3VV61_9HYPH</name>
<sequence length="101" mass="11417">MKAFTNSRKATGSLRDLADEALVRKDWAKAAKLLNQLLEIEGETKAPSTIFAKLLRPIAKDARSKMPRLPFGKGLRSILQMRRSCERLRKSPWLGRAGLRL</sequence>
<keyword evidence="2" id="KW-1185">Reference proteome</keyword>
<gene>
    <name evidence="1" type="ORF">AUC69_12435</name>
</gene>
<evidence type="ECO:0000313" key="2">
    <source>
        <dbReference type="Proteomes" id="UP000094472"/>
    </source>
</evidence>
<evidence type="ECO:0000313" key="1">
    <source>
        <dbReference type="EMBL" id="ODR97412.1"/>
    </source>
</evidence>
<dbReference type="AlphaFoldDB" id="A0A1E3VV61"/>
<protein>
    <submittedName>
        <fullName evidence="1">Uncharacterized protein</fullName>
    </submittedName>
</protein>
<dbReference type="EMBL" id="LPWF01000026">
    <property type="protein sequence ID" value="ODR97412.1"/>
    <property type="molecule type" value="Genomic_DNA"/>
</dbReference>
<accession>A0A1E3VV61</accession>
<reference evidence="1 2" key="1">
    <citation type="journal article" date="2016" name="Environ. Microbiol.">
        <title>New Methyloceanibacter diversity from North Sea sediments includes methanotroph containing solely the soluble methane monooxygenase.</title>
        <authorList>
            <person name="Vekeman B."/>
            <person name="Kerckhof F.M."/>
            <person name="Cremers G."/>
            <person name="de Vos P."/>
            <person name="Vandamme P."/>
            <person name="Boon N."/>
            <person name="Op den Camp H.J."/>
            <person name="Heylen K."/>
        </authorList>
    </citation>
    <scope>NUCLEOTIDE SEQUENCE [LARGE SCALE GENOMIC DNA]</scope>
    <source>
        <strain evidence="1 2">R-67175</strain>
    </source>
</reference>
<dbReference type="STRING" id="1774969.AUC69_12435"/>
<comment type="caution">
    <text evidence="1">The sequence shown here is derived from an EMBL/GenBank/DDBJ whole genome shotgun (WGS) entry which is preliminary data.</text>
</comment>
<dbReference type="Proteomes" id="UP000094472">
    <property type="component" value="Unassembled WGS sequence"/>
</dbReference>
<proteinExistence type="predicted"/>
<organism evidence="1 2">
    <name type="scientific">Methyloceanibacter superfactus</name>
    <dbReference type="NCBI Taxonomy" id="1774969"/>
    <lineage>
        <taxon>Bacteria</taxon>
        <taxon>Pseudomonadati</taxon>
        <taxon>Pseudomonadota</taxon>
        <taxon>Alphaproteobacteria</taxon>
        <taxon>Hyphomicrobiales</taxon>
        <taxon>Hyphomicrobiaceae</taxon>
        <taxon>Methyloceanibacter</taxon>
    </lineage>
</organism>